<feature type="region of interest" description="Disordered" evidence="7">
    <location>
        <begin position="357"/>
        <end position="379"/>
    </location>
</feature>
<keyword evidence="8" id="KW-0732">Signal</keyword>
<dbReference type="InterPro" id="IPR023827">
    <property type="entry name" value="Peptidase_S8_Asp-AS"/>
</dbReference>
<dbReference type="InterPro" id="IPR050131">
    <property type="entry name" value="Peptidase_S8_subtilisin-like"/>
</dbReference>
<gene>
    <name evidence="10" type="ORF">GCM10010411_45910</name>
</gene>
<dbReference type="PRINTS" id="PR00723">
    <property type="entry name" value="SUBTILISIN"/>
</dbReference>
<proteinExistence type="inferred from homology"/>
<dbReference type="EMBL" id="BAAATD010000006">
    <property type="protein sequence ID" value="GAA2606558.1"/>
    <property type="molecule type" value="Genomic_DNA"/>
</dbReference>
<evidence type="ECO:0000256" key="6">
    <source>
        <dbReference type="RuleBase" id="RU003355"/>
    </source>
</evidence>
<feature type="chain" id="PRO_5045863994" evidence="8">
    <location>
        <begin position="29"/>
        <end position="1071"/>
    </location>
</feature>
<organism evidence="10 11">
    <name type="scientific">Actinomadura fulvescens</name>
    <dbReference type="NCBI Taxonomy" id="46160"/>
    <lineage>
        <taxon>Bacteria</taxon>
        <taxon>Bacillati</taxon>
        <taxon>Actinomycetota</taxon>
        <taxon>Actinomycetes</taxon>
        <taxon>Streptosporangiales</taxon>
        <taxon>Thermomonosporaceae</taxon>
        <taxon>Actinomadura</taxon>
    </lineage>
</organism>
<keyword evidence="2 5" id="KW-0645">Protease</keyword>
<sequence length="1071" mass="112201">MRPTTAGAVVVAMIAAALPPLMTAGAAAADPRPSPGERVAVTLLTGDKVHLNGRSVRIEPGPGRKGTVFFRRVHRGELSIVPADAAPLVTAGRLDAGLFNVTRLVRDGYDDRDRRDLPLIVAGTPSPAGTRVTRTLTALNGAAVSTRKDQAATFWSSVRTGNSRIWLDARVRASLDRSVPRIGAPAAWQAGSTGEGVTVGVLDTGIDAGHPDLAGAVAASKDFTGNANGVQDGNGHGTHVASIITGDGVADRRMRGVAPGARLAVGKVLDDRGMGTVSQVIAGMEWAAGQRLRVVNVSLGVSLPSDGSDPLSTAVNTLTARTGTLFVVASGNEGADESVGAPGVADAALTVGAVDDDDRRADFSSSGPRPGDGAVKPDITAPGVEITAARARGTEIGDPVGDHYVQASGTSMATPHVAGAAALLAQAHPGWAPGRLKAALMNTARPNDADTVYRQGAGRVDVGRAVSQRLWTDEGSLSFHARAKTTKTVTFRNDSAAPVTLDLDVSLRTPSGDPAPAGMAEVSPARVEVPPNGTASASVTVDPGKSAVPGSYSGRLTAGPLLLPVGAFLEPPLRTVTLGGIDRTGRPVGGTIDSLPWVALIDLKSGEYARTFVSGGKVVARVPAGRYGLSAAVSTVTADGTFLDTTLFSRPVLDVDRDLTITADARRGKRVTARLDSRSAVQSGFDEAGVTETVAGQAVAFGIGSHSAALGLFAEPGPKTTSRPYAFYFLATRTEPDGPRAYHLALLTQKRIPANPAFRVRDRRLARLDSRYHADKPLSGRRTTSVILPGQFFPSGGGEYTVSLPGRRVELYSPLQNVNWVRYLETGDSNTGFLENAIDPPMVAGRSLRADWNKAAFTTAARAVRKCAKCPMAFTAEAFDSANAAWQLKPETRSTVAVHRDGKPLGSSDSDLVAVMTPPGRGTYSVRSTATREVSWTGLGTRSEALWTFPYTPVAKAMEEPPLYSLRATGPFDLNNRAPSGPFRLTVQVVDTRQDKQTHPLPTLRTLTVEVSYDDGKTWHDAKVTADGANRWQARLVHPATHEGHVSLRLRASDGADASAEQTVLRAYGLR</sequence>
<evidence type="ECO:0000256" key="2">
    <source>
        <dbReference type="ARBA" id="ARBA00022670"/>
    </source>
</evidence>
<dbReference type="SUPFAM" id="SSF52743">
    <property type="entry name" value="Subtilisin-like"/>
    <property type="match status" value="1"/>
</dbReference>
<dbReference type="InterPro" id="IPR013783">
    <property type="entry name" value="Ig-like_fold"/>
</dbReference>
<dbReference type="InterPro" id="IPR015500">
    <property type="entry name" value="Peptidase_S8_subtilisin-rel"/>
</dbReference>
<evidence type="ECO:0000259" key="9">
    <source>
        <dbReference type="Pfam" id="PF00082"/>
    </source>
</evidence>
<keyword evidence="3 5" id="KW-0378">Hydrolase</keyword>
<feature type="signal peptide" evidence="8">
    <location>
        <begin position="1"/>
        <end position="28"/>
    </location>
</feature>
<feature type="active site" description="Charge relay system" evidence="5">
    <location>
        <position position="236"/>
    </location>
</feature>
<dbReference type="PROSITE" id="PS51892">
    <property type="entry name" value="SUBTILASE"/>
    <property type="match status" value="1"/>
</dbReference>
<dbReference type="PANTHER" id="PTHR43806:SF65">
    <property type="entry name" value="SERINE PROTEASE APRX"/>
    <property type="match status" value="1"/>
</dbReference>
<dbReference type="PANTHER" id="PTHR43806">
    <property type="entry name" value="PEPTIDASE S8"/>
    <property type="match status" value="1"/>
</dbReference>
<dbReference type="InterPro" id="IPR036852">
    <property type="entry name" value="Peptidase_S8/S53_dom_sf"/>
</dbReference>
<evidence type="ECO:0000256" key="4">
    <source>
        <dbReference type="ARBA" id="ARBA00022825"/>
    </source>
</evidence>
<evidence type="ECO:0000256" key="1">
    <source>
        <dbReference type="ARBA" id="ARBA00011073"/>
    </source>
</evidence>
<evidence type="ECO:0000256" key="8">
    <source>
        <dbReference type="SAM" id="SignalP"/>
    </source>
</evidence>
<evidence type="ECO:0000313" key="11">
    <source>
        <dbReference type="Proteomes" id="UP001501509"/>
    </source>
</evidence>
<feature type="active site" description="Charge relay system" evidence="5">
    <location>
        <position position="411"/>
    </location>
</feature>
<dbReference type="PROSITE" id="PS00136">
    <property type="entry name" value="SUBTILASE_ASP"/>
    <property type="match status" value="1"/>
</dbReference>
<keyword evidence="4 5" id="KW-0720">Serine protease</keyword>
<dbReference type="InterPro" id="IPR023828">
    <property type="entry name" value="Peptidase_S8_Ser-AS"/>
</dbReference>
<dbReference type="InterPro" id="IPR000209">
    <property type="entry name" value="Peptidase_S8/S53_dom"/>
</dbReference>
<accession>A0ABP6C7S1</accession>
<comment type="similarity">
    <text evidence="1 5 6">Belongs to the peptidase S8 family.</text>
</comment>
<dbReference type="Pfam" id="PF00082">
    <property type="entry name" value="Peptidase_S8"/>
    <property type="match status" value="1"/>
</dbReference>
<protein>
    <submittedName>
        <fullName evidence="10">S8 family serine peptidase</fullName>
    </submittedName>
</protein>
<dbReference type="Proteomes" id="UP001501509">
    <property type="component" value="Unassembled WGS sequence"/>
</dbReference>
<evidence type="ECO:0000256" key="5">
    <source>
        <dbReference type="PROSITE-ProRule" id="PRU01240"/>
    </source>
</evidence>
<comment type="caution">
    <text evidence="10">The sequence shown here is derived from an EMBL/GenBank/DDBJ whole genome shotgun (WGS) entry which is preliminary data.</text>
</comment>
<reference evidence="11" key="1">
    <citation type="journal article" date="2019" name="Int. J. Syst. Evol. Microbiol.">
        <title>The Global Catalogue of Microorganisms (GCM) 10K type strain sequencing project: providing services to taxonomists for standard genome sequencing and annotation.</title>
        <authorList>
            <consortium name="The Broad Institute Genomics Platform"/>
            <consortium name="The Broad Institute Genome Sequencing Center for Infectious Disease"/>
            <person name="Wu L."/>
            <person name="Ma J."/>
        </authorList>
    </citation>
    <scope>NUCLEOTIDE SEQUENCE [LARGE SCALE GENOMIC DNA]</scope>
    <source>
        <strain evidence="11">JCM 6833</strain>
    </source>
</reference>
<evidence type="ECO:0000256" key="7">
    <source>
        <dbReference type="SAM" id="MobiDB-lite"/>
    </source>
</evidence>
<dbReference type="Gene3D" id="2.60.40.10">
    <property type="entry name" value="Immunoglobulins"/>
    <property type="match status" value="1"/>
</dbReference>
<dbReference type="PROSITE" id="PS00137">
    <property type="entry name" value="SUBTILASE_HIS"/>
    <property type="match status" value="1"/>
</dbReference>
<dbReference type="InterPro" id="IPR022398">
    <property type="entry name" value="Peptidase_S8_His-AS"/>
</dbReference>
<name>A0ABP6C7S1_9ACTN</name>
<evidence type="ECO:0000256" key="3">
    <source>
        <dbReference type="ARBA" id="ARBA00022801"/>
    </source>
</evidence>
<feature type="active site" description="Charge relay system" evidence="5">
    <location>
        <position position="203"/>
    </location>
</feature>
<evidence type="ECO:0000313" key="10">
    <source>
        <dbReference type="EMBL" id="GAA2606558.1"/>
    </source>
</evidence>
<feature type="domain" description="Peptidase S8/S53" evidence="9">
    <location>
        <begin position="194"/>
        <end position="458"/>
    </location>
</feature>
<dbReference type="RefSeq" id="WP_344543936.1">
    <property type="nucleotide sequence ID" value="NZ_BAAATD010000006.1"/>
</dbReference>
<dbReference type="PROSITE" id="PS00138">
    <property type="entry name" value="SUBTILASE_SER"/>
    <property type="match status" value="1"/>
</dbReference>
<dbReference type="Gene3D" id="3.40.50.200">
    <property type="entry name" value="Peptidase S8/S53 domain"/>
    <property type="match status" value="1"/>
</dbReference>
<keyword evidence="11" id="KW-1185">Reference proteome</keyword>